<comment type="caution">
    <text evidence="6">The sequence shown here is derived from an EMBL/GenBank/DDBJ whole genome shotgun (WGS) entry which is preliminary data.</text>
</comment>
<dbReference type="SUPFAM" id="SSF51445">
    <property type="entry name" value="(Trans)glycosidases"/>
    <property type="match status" value="1"/>
</dbReference>
<dbReference type="InterPro" id="IPR050386">
    <property type="entry name" value="Glycosyl_hydrolase_5"/>
</dbReference>
<dbReference type="GO" id="GO:0005576">
    <property type="term" value="C:extracellular region"/>
    <property type="evidence" value="ECO:0007669"/>
    <property type="project" value="TreeGrafter"/>
</dbReference>
<dbReference type="InterPro" id="IPR001547">
    <property type="entry name" value="Glyco_hydro_5"/>
</dbReference>
<feature type="compositionally biased region" description="Pro residues" evidence="4">
    <location>
        <begin position="403"/>
        <end position="415"/>
    </location>
</feature>
<dbReference type="Gene3D" id="3.20.20.80">
    <property type="entry name" value="Glycosidases"/>
    <property type="match status" value="1"/>
</dbReference>
<feature type="region of interest" description="Disordered" evidence="4">
    <location>
        <begin position="117"/>
        <end position="139"/>
    </location>
</feature>
<proteinExistence type="inferred from homology"/>
<dbReference type="OrthoDB" id="62120at2759"/>
<evidence type="ECO:0000256" key="3">
    <source>
        <dbReference type="ARBA" id="ARBA00023295"/>
    </source>
</evidence>
<dbReference type="GO" id="GO:0009251">
    <property type="term" value="P:glucan catabolic process"/>
    <property type="evidence" value="ECO:0007669"/>
    <property type="project" value="TreeGrafter"/>
</dbReference>
<feature type="region of interest" description="Disordered" evidence="4">
    <location>
        <begin position="633"/>
        <end position="697"/>
    </location>
</feature>
<dbReference type="PANTHER" id="PTHR31297:SF43">
    <property type="entry name" value="GLUCAN 1,3-BETA-GLUCOSIDASE 3"/>
    <property type="match status" value="1"/>
</dbReference>
<evidence type="ECO:0000313" key="7">
    <source>
        <dbReference type="Proteomes" id="UP000601435"/>
    </source>
</evidence>
<dbReference type="Pfam" id="PF00150">
    <property type="entry name" value="Cellulase"/>
    <property type="match status" value="1"/>
</dbReference>
<feature type="region of interest" description="Disordered" evidence="4">
    <location>
        <begin position="403"/>
        <end position="440"/>
    </location>
</feature>
<feature type="compositionally biased region" description="Polar residues" evidence="4">
    <location>
        <begin position="667"/>
        <end position="697"/>
    </location>
</feature>
<evidence type="ECO:0000313" key="6">
    <source>
        <dbReference type="EMBL" id="CAE7942774.1"/>
    </source>
</evidence>
<evidence type="ECO:0000259" key="5">
    <source>
        <dbReference type="Pfam" id="PF00150"/>
    </source>
</evidence>
<feature type="non-terminal residue" evidence="6">
    <location>
        <position position="697"/>
    </location>
</feature>
<dbReference type="AlphaFoldDB" id="A0A813CIH7"/>
<dbReference type="PANTHER" id="PTHR31297">
    <property type="entry name" value="GLUCAN ENDO-1,6-BETA-GLUCOSIDASE B"/>
    <property type="match status" value="1"/>
</dbReference>
<dbReference type="GO" id="GO:0046557">
    <property type="term" value="F:glucan endo-1,6-beta-glucosidase activity"/>
    <property type="evidence" value="ECO:0007669"/>
    <property type="project" value="TreeGrafter"/>
</dbReference>
<keyword evidence="2" id="KW-0378">Hydrolase</keyword>
<accession>A0A813CIH7</accession>
<sequence length="697" mass="77756">MTDMSRERPWRGVSLGGWLLLEPGPSWQLFRSVQDSERGPPQCEWELMQRLRRRGAEGLKALRKHRETFVTRRDFQAIQAAGLNAVRVPFGYWLVLGSTRDRSVSAASKLAARSRLRLKVGPGHAKGPPRRPRAPRDPYEGPALRFLDRAVNWAEECGLQVLLDLHGAPGGESGEAPCGRKQRSPLKWHWKSWRMEESLRALRIVARRYRSRRVVTGIAVCNEPSPEVPTDVLCTFYDRAVRAIRRAGRDDMTVVLPVFQRPLPSFVAQWEEKSGKCHSNVCFEVHWYHCFENEWHGRTFAQHLRAVQEHAEELRRFPIVVGEWSLALGCGSIPGKISKDEMLTLFANAQLAAYRESSHGWFFWSWSDRPKSAEWDWQQAVEKSLLPSGRALRRELPGLPSLPPLAPLSPAPRCPGTPDSALVAPSTPATPKRRLSRLRTPPRDPAVATLLDPLEAVFDEPAWDERIHLGDTVYLRAFHGRYLDVEGAKVRARYGDRGQWQQFMVCPYLGSSSSRISASSSTAETSASPTLACGIKDGDVICLLAHTGCFVGISGRKVLADFAQATAPCAFVVRTAGVACEVRHRCRIFLQSLASSKVLAPNESDPSARDAVRARWKSFGEWQQMVVEKPRCGAVVPRRPRRRSSLAKAAASPGPDSVDSKPKRVLQKTSSAEDPGTPLNSETPKRLSSTPKGNLPE</sequence>
<dbReference type="Proteomes" id="UP000601435">
    <property type="component" value="Unassembled WGS sequence"/>
</dbReference>
<gene>
    <name evidence="6" type="primary">exgA</name>
    <name evidence="6" type="ORF">SNEC2469_LOCUS34791</name>
</gene>
<name>A0A813CIH7_9DINO</name>
<keyword evidence="3" id="KW-0326">Glycosidase</keyword>
<organism evidence="6 7">
    <name type="scientific">Symbiodinium necroappetens</name>
    <dbReference type="NCBI Taxonomy" id="1628268"/>
    <lineage>
        <taxon>Eukaryota</taxon>
        <taxon>Sar</taxon>
        <taxon>Alveolata</taxon>
        <taxon>Dinophyceae</taxon>
        <taxon>Suessiales</taxon>
        <taxon>Symbiodiniaceae</taxon>
        <taxon>Symbiodinium</taxon>
    </lineage>
</organism>
<evidence type="ECO:0000256" key="4">
    <source>
        <dbReference type="SAM" id="MobiDB-lite"/>
    </source>
</evidence>
<protein>
    <submittedName>
        <fullName evidence="6">ExgA protein</fullName>
    </submittedName>
</protein>
<dbReference type="GO" id="GO:0009986">
    <property type="term" value="C:cell surface"/>
    <property type="evidence" value="ECO:0007669"/>
    <property type="project" value="TreeGrafter"/>
</dbReference>
<evidence type="ECO:0000256" key="2">
    <source>
        <dbReference type="ARBA" id="ARBA00022801"/>
    </source>
</evidence>
<feature type="domain" description="Glycoside hydrolase family 5" evidence="5">
    <location>
        <begin position="71"/>
        <end position="368"/>
    </location>
</feature>
<reference evidence="6" key="1">
    <citation type="submission" date="2021-02" db="EMBL/GenBank/DDBJ databases">
        <authorList>
            <person name="Dougan E. K."/>
            <person name="Rhodes N."/>
            <person name="Thang M."/>
            <person name="Chan C."/>
        </authorList>
    </citation>
    <scope>NUCLEOTIDE SEQUENCE</scope>
</reference>
<dbReference type="EMBL" id="CAJNJA010097663">
    <property type="protein sequence ID" value="CAE7942774.1"/>
    <property type="molecule type" value="Genomic_DNA"/>
</dbReference>
<dbReference type="InterPro" id="IPR017853">
    <property type="entry name" value="GH"/>
</dbReference>
<keyword evidence="7" id="KW-1185">Reference proteome</keyword>
<evidence type="ECO:0000256" key="1">
    <source>
        <dbReference type="ARBA" id="ARBA00005641"/>
    </source>
</evidence>
<comment type="similarity">
    <text evidence="1">Belongs to the glycosyl hydrolase 5 (cellulase A) family.</text>
</comment>